<evidence type="ECO:0000256" key="5">
    <source>
        <dbReference type="ARBA" id="ARBA00022645"/>
    </source>
</evidence>
<protein>
    <submittedName>
        <fullName evidence="17">Penicillin-binding protein 2</fullName>
    </submittedName>
</protein>
<feature type="domain" description="Penicillin-binding protein dimerisation" evidence="16">
    <location>
        <begin position="64"/>
        <end position="225"/>
    </location>
</feature>
<feature type="transmembrane region" description="Helical" evidence="14">
    <location>
        <begin position="21"/>
        <end position="42"/>
    </location>
</feature>
<dbReference type="Gene3D" id="3.30.1390.30">
    <property type="entry name" value="Penicillin-binding protein 2a, domain 3"/>
    <property type="match status" value="1"/>
</dbReference>
<evidence type="ECO:0000256" key="3">
    <source>
        <dbReference type="ARBA" id="ARBA00022475"/>
    </source>
</evidence>
<dbReference type="GO" id="GO:0006508">
    <property type="term" value="P:proteolysis"/>
    <property type="evidence" value="ECO:0007669"/>
    <property type="project" value="UniProtKB-KW"/>
</dbReference>
<dbReference type="InterPro" id="IPR036138">
    <property type="entry name" value="PBP_dimer_sf"/>
</dbReference>
<dbReference type="GO" id="GO:0009002">
    <property type="term" value="F:serine-type D-Ala-D-Ala carboxypeptidase activity"/>
    <property type="evidence" value="ECO:0007669"/>
    <property type="project" value="InterPro"/>
</dbReference>
<accession>A0A4Q7PAH8</accession>
<keyword evidence="9" id="KW-0133">Cell shape</keyword>
<evidence type="ECO:0000256" key="6">
    <source>
        <dbReference type="ARBA" id="ARBA00022670"/>
    </source>
</evidence>
<evidence type="ECO:0000313" key="17">
    <source>
        <dbReference type="EMBL" id="RZS95762.1"/>
    </source>
</evidence>
<evidence type="ECO:0000256" key="13">
    <source>
        <dbReference type="ARBA" id="ARBA00023316"/>
    </source>
</evidence>
<keyword evidence="5" id="KW-0121">Carboxypeptidase</keyword>
<dbReference type="GO" id="GO:0008658">
    <property type="term" value="F:penicillin binding"/>
    <property type="evidence" value="ECO:0007669"/>
    <property type="project" value="InterPro"/>
</dbReference>
<evidence type="ECO:0000256" key="10">
    <source>
        <dbReference type="ARBA" id="ARBA00022984"/>
    </source>
</evidence>
<keyword evidence="4" id="KW-0997">Cell inner membrane</keyword>
<dbReference type="Proteomes" id="UP000292209">
    <property type="component" value="Unassembled WGS sequence"/>
</dbReference>
<name>A0A4Q7PAH8_9BACT</name>
<dbReference type="InterPro" id="IPR001460">
    <property type="entry name" value="PCN-bd_Tpept"/>
</dbReference>
<dbReference type="AlphaFoldDB" id="A0A4Q7PAH8"/>
<dbReference type="GO" id="GO:0005886">
    <property type="term" value="C:plasma membrane"/>
    <property type="evidence" value="ECO:0007669"/>
    <property type="project" value="UniProtKB-SubCell"/>
</dbReference>
<feature type="domain" description="Penicillin-binding protein transpeptidase" evidence="15">
    <location>
        <begin position="267"/>
        <end position="587"/>
    </location>
</feature>
<keyword evidence="7 14" id="KW-0812">Transmembrane</keyword>
<dbReference type="InterPro" id="IPR050515">
    <property type="entry name" value="Beta-lactam/transpept"/>
</dbReference>
<dbReference type="PANTHER" id="PTHR30627">
    <property type="entry name" value="PEPTIDOGLYCAN D,D-TRANSPEPTIDASE"/>
    <property type="match status" value="1"/>
</dbReference>
<keyword evidence="13" id="KW-0961">Cell wall biogenesis/degradation</keyword>
<dbReference type="GO" id="GO:0071555">
    <property type="term" value="P:cell wall organization"/>
    <property type="evidence" value="ECO:0007669"/>
    <property type="project" value="UniProtKB-KW"/>
</dbReference>
<comment type="subcellular location">
    <subcellularLocation>
        <location evidence="2">Cell membrane</location>
    </subcellularLocation>
    <subcellularLocation>
        <location evidence="1">Membrane</location>
        <topology evidence="1">Single-pass membrane protein</topology>
    </subcellularLocation>
</comment>
<keyword evidence="18" id="KW-1185">Reference proteome</keyword>
<dbReference type="InterPro" id="IPR005311">
    <property type="entry name" value="PBP_dimer"/>
</dbReference>
<dbReference type="SUPFAM" id="SSF56519">
    <property type="entry name" value="Penicillin binding protein dimerisation domain"/>
    <property type="match status" value="1"/>
</dbReference>
<dbReference type="Gene3D" id="3.90.1310.10">
    <property type="entry name" value="Penicillin-binding protein 2a (Domain 2)"/>
    <property type="match status" value="1"/>
</dbReference>
<dbReference type="NCBIfam" id="TIGR03423">
    <property type="entry name" value="pbp2_mrdA"/>
    <property type="match status" value="1"/>
</dbReference>
<dbReference type="GO" id="GO:0009252">
    <property type="term" value="P:peptidoglycan biosynthetic process"/>
    <property type="evidence" value="ECO:0007669"/>
    <property type="project" value="UniProtKB-KW"/>
</dbReference>
<keyword evidence="8" id="KW-0378">Hydrolase</keyword>
<evidence type="ECO:0000256" key="2">
    <source>
        <dbReference type="ARBA" id="ARBA00004236"/>
    </source>
</evidence>
<dbReference type="Pfam" id="PF00905">
    <property type="entry name" value="Transpeptidase"/>
    <property type="match status" value="1"/>
</dbReference>
<evidence type="ECO:0000256" key="1">
    <source>
        <dbReference type="ARBA" id="ARBA00004167"/>
    </source>
</evidence>
<keyword evidence="12 14" id="KW-0472">Membrane</keyword>
<keyword evidence="3" id="KW-1003">Cell membrane</keyword>
<sequence>MSYNYYSTGEGGVYKMNDQRPLIIIIAIVLVGVVLLTKLFLIQVADDTFLRRAERNAIQRVVDHPYRGLVYDRTGKIMVYNNPIFDLMVIPREFSVKDTARFCEIFQISKEQLIEGYTAARKYSAVKPSPLKKQISTTEFARIQDYLIDYPGLFVMTRAVRSYPQPSAANALGYIGEISARQLERDTLKYYRQGDYVGLSGIEGFYEPELRGVKGVKYRMVNVRGVDKGPFKNGEYDTVAVAGKNLTSTIDLELQQYGEMLMAGKRGSVVAIEPKTGEVLAMISAPSYDPNMLTGAKFGANYMQLNQDDSKPLFNRPIMAMYPPGSIFKIVQSLVGLQMGVLSPNTTYSCNRSLVACHNHPNPVNLFGAVKYSCNPYYHQAYRAMINREVSRSTFKDTEIGLNTWREYVVKFGLGGPLGIDLYNEKGGSIPSSNLYDRIYGPGRWKYSTIYSLSIGQGEMLVTPLQMANLAAIFANKGYYYPPHLVKAVDGDPNKIPQRFRTRIDVGVDAQHFDLIQDAMAEAIYGTAARAAIKDITIAGKTGTAQNPQGEDHSVFIAFAPKEDPKIAIAVYVENAGWGGRAAASTASLMIEKYLRGEITRPALEEYVLAGKFM</sequence>
<dbReference type="Gene3D" id="3.40.710.10">
    <property type="entry name" value="DD-peptidase/beta-lactamase superfamily"/>
    <property type="match status" value="1"/>
</dbReference>
<keyword evidence="11 14" id="KW-1133">Transmembrane helix</keyword>
<evidence type="ECO:0000256" key="4">
    <source>
        <dbReference type="ARBA" id="ARBA00022519"/>
    </source>
</evidence>
<keyword evidence="6" id="KW-0645">Protease</keyword>
<reference evidence="17 18" key="1">
    <citation type="submission" date="2019-02" db="EMBL/GenBank/DDBJ databases">
        <title>Genomic Encyclopedia of Archaeal and Bacterial Type Strains, Phase II (KMG-II): from individual species to whole genera.</title>
        <authorList>
            <person name="Goeker M."/>
        </authorList>
    </citation>
    <scope>NUCLEOTIDE SEQUENCE [LARGE SCALE GENOMIC DNA]</scope>
    <source>
        <strain evidence="17 18">DSM 21411</strain>
    </source>
</reference>
<dbReference type="SUPFAM" id="SSF56601">
    <property type="entry name" value="beta-lactamase/transpeptidase-like"/>
    <property type="match status" value="1"/>
</dbReference>
<gene>
    <name evidence="17" type="ORF">BC751_1303</name>
</gene>
<evidence type="ECO:0000313" key="18">
    <source>
        <dbReference type="Proteomes" id="UP000292209"/>
    </source>
</evidence>
<evidence type="ECO:0000256" key="11">
    <source>
        <dbReference type="ARBA" id="ARBA00022989"/>
    </source>
</evidence>
<dbReference type="InterPro" id="IPR017790">
    <property type="entry name" value="Penicillin-binding_protein_2"/>
</dbReference>
<dbReference type="Pfam" id="PF03717">
    <property type="entry name" value="PBP_dimer"/>
    <property type="match status" value="1"/>
</dbReference>
<organism evidence="17 18">
    <name type="scientific">Cecembia calidifontis</name>
    <dbReference type="NCBI Taxonomy" id="1187080"/>
    <lineage>
        <taxon>Bacteria</taxon>
        <taxon>Pseudomonadati</taxon>
        <taxon>Bacteroidota</taxon>
        <taxon>Cytophagia</taxon>
        <taxon>Cytophagales</taxon>
        <taxon>Cyclobacteriaceae</taxon>
        <taxon>Cecembia</taxon>
    </lineage>
</organism>
<evidence type="ECO:0000256" key="7">
    <source>
        <dbReference type="ARBA" id="ARBA00022692"/>
    </source>
</evidence>
<dbReference type="PANTHER" id="PTHR30627:SF2">
    <property type="entry name" value="PEPTIDOGLYCAN D,D-TRANSPEPTIDASE MRDA"/>
    <property type="match status" value="1"/>
</dbReference>
<evidence type="ECO:0000256" key="14">
    <source>
        <dbReference type="SAM" id="Phobius"/>
    </source>
</evidence>
<proteinExistence type="predicted"/>
<keyword evidence="10" id="KW-0573">Peptidoglycan synthesis</keyword>
<evidence type="ECO:0000256" key="12">
    <source>
        <dbReference type="ARBA" id="ARBA00023136"/>
    </source>
</evidence>
<dbReference type="InterPro" id="IPR012338">
    <property type="entry name" value="Beta-lactam/transpept-like"/>
</dbReference>
<evidence type="ECO:0000256" key="9">
    <source>
        <dbReference type="ARBA" id="ARBA00022960"/>
    </source>
</evidence>
<comment type="caution">
    <text evidence="17">The sequence shown here is derived from an EMBL/GenBank/DDBJ whole genome shotgun (WGS) entry which is preliminary data.</text>
</comment>
<dbReference type="GO" id="GO:0071972">
    <property type="term" value="F:peptidoglycan L,D-transpeptidase activity"/>
    <property type="evidence" value="ECO:0007669"/>
    <property type="project" value="TreeGrafter"/>
</dbReference>
<dbReference type="EMBL" id="SGXG01000001">
    <property type="protein sequence ID" value="RZS95762.1"/>
    <property type="molecule type" value="Genomic_DNA"/>
</dbReference>
<evidence type="ECO:0000259" key="16">
    <source>
        <dbReference type="Pfam" id="PF03717"/>
    </source>
</evidence>
<dbReference type="GO" id="GO:0008360">
    <property type="term" value="P:regulation of cell shape"/>
    <property type="evidence" value="ECO:0007669"/>
    <property type="project" value="UniProtKB-KW"/>
</dbReference>
<evidence type="ECO:0000256" key="8">
    <source>
        <dbReference type="ARBA" id="ARBA00022801"/>
    </source>
</evidence>
<evidence type="ECO:0000259" key="15">
    <source>
        <dbReference type="Pfam" id="PF00905"/>
    </source>
</evidence>